<keyword evidence="11" id="KW-1185">Reference proteome</keyword>
<comment type="cofactor">
    <cofactor evidence="9">
        <name>a divalent metal cation</name>
        <dbReference type="ChEBI" id="CHEBI:60240"/>
    </cofactor>
</comment>
<evidence type="ECO:0000256" key="8">
    <source>
        <dbReference type="ARBA" id="ARBA00068163"/>
    </source>
</evidence>
<dbReference type="PIRSF" id="PIRSF006305">
    <property type="entry name" value="Maf"/>
    <property type="match status" value="1"/>
</dbReference>
<dbReference type="CDD" id="cd00555">
    <property type="entry name" value="Maf"/>
    <property type="match status" value="1"/>
</dbReference>
<keyword evidence="4 9" id="KW-0546">Nucleotide metabolism</keyword>
<dbReference type="NCBIfam" id="TIGR00172">
    <property type="entry name" value="maf"/>
    <property type="match status" value="1"/>
</dbReference>
<comment type="function">
    <text evidence="6 9">Nucleoside triphosphate pyrophosphatase that hydrolyzes 7-methyl-GTP (m(7)GTP). May have a dual role in cell division arrest and in preventing the incorporation of modified nucleotides into cellular nucleic acids.</text>
</comment>
<gene>
    <name evidence="10" type="ORF">SAMN02949497_2228</name>
</gene>
<dbReference type="InterPro" id="IPR003697">
    <property type="entry name" value="Maf-like"/>
</dbReference>
<dbReference type="SUPFAM" id="SSF52972">
    <property type="entry name" value="ITPase-like"/>
    <property type="match status" value="1"/>
</dbReference>
<accession>A0A1Y6CW50</accession>
<evidence type="ECO:0000256" key="2">
    <source>
        <dbReference type="ARBA" id="ARBA00022490"/>
    </source>
</evidence>
<dbReference type="EMBL" id="FXAM01000001">
    <property type="protein sequence ID" value="SMF94889.1"/>
    <property type="molecule type" value="Genomic_DNA"/>
</dbReference>
<evidence type="ECO:0000256" key="6">
    <source>
        <dbReference type="ARBA" id="ARBA00053369"/>
    </source>
</evidence>
<dbReference type="HAMAP" id="MF_00528">
    <property type="entry name" value="Maf"/>
    <property type="match status" value="1"/>
</dbReference>
<feature type="active site" description="Proton acceptor" evidence="9">
    <location>
        <position position="69"/>
    </location>
</feature>
<evidence type="ECO:0000256" key="4">
    <source>
        <dbReference type="ARBA" id="ARBA00023080"/>
    </source>
</evidence>
<dbReference type="AlphaFoldDB" id="A0A1Y6CW50"/>
<evidence type="ECO:0000256" key="9">
    <source>
        <dbReference type="HAMAP-Rule" id="MF_00528"/>
    </source>
</evidence>
<dbReference type="GO" id="GO:0005737">
    <property type="term" value="C:cytoplasm"/>
    <property type="evidence" value="ECO:0007669"/>
    <property type="project" value="UniProtKB-SubCell"/>
</dbReference>
<evidence type="ECO:0000313" key="11">
    <source>
        <dbReference type="Proteomes" id="UP000192923"/>
    </source>
</evidence>
<evidence type="ECO:0000256" key="5">
    <source>
        <dbReference type="ARBA" id="ARBA00050213"/>
    </source>
</evidence>
<dbReference type="EC" id="3.6.1.-" evidence="9"/>
<dbReference type="RefSeq" id="WP_085212661.1">
    <property type="nucleotide sequence ID" value="NZ_FXAM01000001.1"/>
</dbReference>
<comment type="subcellular location">
    <subcellularLocation>
        <location evidence="1 9">Cytoplasm</location>
    </subcellularLocation>
</comment>
<feature type="site" description="Important for substrate specificity" evidence="9">
    <location>
        <position position="12"/>
    </location>
</feature>
<reference evidence="10 11" key="1">
    <citation type="submission" date="2016-12" db="EMBL/GenBank/DDBJ databases">
        <authorList>
            <person name="Song W.-J."/>
            <person name="Kurnit D.M."/>
        </authorList>
    </citation>
    <scope>NUCLEOTIDE SEQUENCE [LARGE SCALE GENOMIC DNA]</scope>
    <source>
        <strain evidence="10 11">175</strain>
    </source>
</reference>
<dbReference type="Gene3D" id="3.90.950.10">
    <property type="match status" value="1"/>
</dbReference>
<dbReference type="Pfam" id="PF02545">
    <property type="entry name" value="Maf"/>
    <property type="match status" value="1"/>
</dbReference>
<comment type="similarity">
    <text evidence="7 9">Belongs to the Maf family. YceF subfamily.</text>
</comment>
<comment type="caution">
    <text evidence="9">Lacks conserved residue(s) required for the propagation of feature annotation.</text>
</comment>
<evidence type="ECO:0000256" key="1">
    <source>
        <dbReference type="ARBA" id="ARBA00004496"/>
    </source>
</evidence>
<dbReference type="Proteomes" id="UP000192923">
    <property type="component" value="Unassembled WGS sequence"/>
</dbReference>
<feature type="site" description="Important for substrate specificity" evidence="9">
    <location>
        <position position="70"/>
    </location>
</feature>
<dbReference type="GO" id="GO:0047429">
    <property type="term" value="F:nucleoside triphosphate diphosphatase activity"/>
    <property type="evidence" value="ECO:0007669"/>
    <property type="project" value="InterPro"/>
</dbReference>
<dbReference type="STRING" id="1760988.SAMN02949497_2228"/>
<evidence type="ECO:0000256" key="3">
    <source>
        <dbReference type="ARBA" id="ARBA00022801"/>
    </source>
</evidence>
<feature type="site" description="Important for substrate specificity" evidence="9">
    <location>
        <position position="154"/>
    </location>
</feature>
<dbReference type="PANTHER" id="PTHR43213:SF10">
    <property type="entry name" value="7-METHYL-GTP PYROPHOSPHATASE"/>
    <property type="match status" value="1"/>
</dbReference>
<evidence type="ECO:0000313" key="10">
    <source>
        <dbReference type="EMBL" id="SMF94889.1"/>
    </source>
</evidence>
<dbReference type="FunFam" id="3.90.950.10:FF:000005">
    <property type="entry name" value="7-methyl-GTP pyrophosphatase"/>
    <property type="match status" value="1"/>
</dbReference>
<sequence length="192" mass="20480">MTRLILASTSPYRRELLAKLGLPFDCIAPGVDETPLPGEAPAALAARLAAEKALAVARVSLDGWVIGADQVAVLDGEKLGKPMTRDHTLAQLRKASGKTMEFHTALCVVDAATGEAKADIDRCAVVFRELSPGQIERYVDRDRPYDCAGGFKSEGLGIALFERIEGEDPNALVGLPLIRLTRLLEACGVAVL</sequence>
<dbReference type="OrthoDB" id="9813694at2"/>
<protein>
    <recommendedName>
        <fullName evidence="8 9">7-methyl-GTP pyrophosphatase</fullName>
        <shortName evidence="9">m(7)GTP pyrophosphatase</shortName>
        <ecNumber evidence="9">3.6.1.-</ecNumber>
    </recommendedName>
</protein>
<organism evidence="10 11">
    <name type="scientific">Methylomagnum ishizawai</name>
    <dbReference type="NCBI Taxonomy" id="1760988"/>
    <lineage>
        <taxon>Bacteria</taxon>
        <taxon>Pseudomonadati</taxon>
        <taxon>Pseudomonadota</taxon>
        <taxon>Gammaproteobacteria</taxon>
        <taxon>Methylococcales</taxon>
        <taxon>Methylococcaceae</taxon>
        <taxon>Methylomagnum</taxon>
    </lineage>
</organism>
<keyword evidence="3 9" id="KW-0378">Hydrolase</keyword>
<evidence type="ECO:0000256" key="7">
    <source>
        <dbReference type="ARBA" id="ARBA00060749"/>
    </source>
</evidence>
<keyword evidence="2 9" id="KW-0963">Cytoplasm</keyword>
<name>A0A1Y6CW50_9GAMM</name>
<dbReference type="GO" id="GO:0009117">
    <property type="term" value="P:nucleotide metabolic process"/>
    <property type="evidence" value="ECO:0007669"/>
    <property type="project" value="UniProtKB-KW"/>
</dbReference>
<comment type="catalytic activity">
    <reaction evidence="5 9">
        <text>N(7)-methyl-GTP + H2O = N(7)-methyl-GMP + diphosphate + H(+)</text>
        <dbReference type="Rhea" id="RHEA:58744"/>
        <dbReference type="ChEBI" id="CHEBI:15377"/>
        <dbReference type="ChEBI" id="CHEBI:15378"/>
        <dbReference type="ChEBI" id="CHEBI:33019"/>
        <dbReference type="ChEBI" id="CHEBI:58285"/>
        <dbReference type="ChEBI" id="CHEBI:87133"/>
    </reaction>
</comment>
<proteinExistence type="inferred from homology"/>
<dbReference type="PANTHER" id="PTHR43213">
    <property type="entry name" value="BIFUNCTIONAL DTTP/UTP PYROPHOSPHATASE/METHYLTRANSFERASE PROTEIN-RELATED"/>
    <property type="match status" value="1"/>
</dbReference>
<dbReference type="InterPro" id="IPR029001">
    <property type="entry name" value="ITPase-like_fam"/>
</dbReference>